<dbReference type="Proteomes" id="UP001228049">
    <property type="component" value="Unassembled WGS sequence"/>
</dbReference>
<organism evidence="3 4">
    <name type="scientific">Dissostichus eleginoides</name>
    <name type="common">Patagonian toothfish</name>
    <name type="synonym">Dissostichus amissus</name>
    <dbReference type="NCBI Taxonomy" id="100907"/>
    <lineage>
        <taxon>Eukaryota</taxon>
        <taxon>Metazoa</taxon>
        <taxon>Chordata</taxon>
        <taxon>Craniata</taxon>
        <taxon>Vertebrata</taxon>
        <taxon>Euteleostomi</taxon>
        <taxon>Actinopterygii</taxon>
        <taxon>Neopterygii</taxon>
        <taxon>Teleostei</taxon>
        <taxon>Neoteleostei</taxon>
        <taxon>Acanthomorphata</taxon>
        <taxon>Eupercaria</taxon>
        <taxon>Perciformes</taxon>
        <taxon>Notothenioidei</taxon>
        <taxon>Nototheniidae</taxon>
        <taxon>Dissostichus</taxon>
    </lineage>
</organism>
<dbReference type="PANTHER" id="PTHR21608">
    <property type="entry name" value="KINESIN-LIKE PROTEIN CG14535"/>
    <property type="match status" value="1"/>
</dbReference>
<dbReference type="Pfam" id="PF23081">
    <property type="entry name" value="HTH_KIF26A_B_1st"/>
    <property type="match status" value="1"/>
</dbReference>
<sequence length="427" mass="45024">MALPNSSGSPGAEKPNPSVIDLGTFFVDSDIIFGFTSHLLKRKNKVEGCPGGESPVTPRKRLHSAEDARCSSRPPPEGAGSVSISESEEKGGFCQQCQQKVTELKKQALALADQNSLKFSQEEVDTLGSLRRDKDPGYASFLFEQLQRPGSHEAVSCCQVCSTPLHQLKQEALQTLHAPTLTLSSDMAALPTKSFLPQPARYTVSSSVHAKQLPKGQPAAHSVLPLGERHRVPGWSQSPSVTSGPKTSVQVTVAGGQISGSVGSVTIQAQQYLEGVWSVSRVNNYVPQPKPAQGLMREADRDVSAAEASDSTMTTSSSSTLTSCRLRNSSQPGLPATVTGPSPSASSSAAASFFIRGGTKAGGRAVAGAGRTAVCWNAALEECQEEVFLWSSIASLQLLPRIRVMGTVVAGSVESLVPVIMNGKQLK</sequence>
<feature type="domain" description="Kinesin-like protein KIF26A/B helical" evidence="2">
    <location>
        <begin position="91"/>
        <end position="183"/>
    </location>
</feature>
<evidence type="ECO:0000256" key="1">
    <source>
        <dbReference type="SAM" id="MobiDB-lite"/>
    </source>
</evidence>
<protein>
    <submittedName>
        <fullName evidence="3">Kinesin-like protein KIF26A</fullName>
    </submittedName>
</protein>
<dbReference type="EMBL" id="JASDAP010000011">
    <property type="protein sequence ID" value="KAK1894675.1"/>
    <property type="molecule type" value="Genomic_DNA"/>
</dbReference>
<evidence type="ECO:0000313" key="4">
    <source>
        <dbReference type="Proteomes" id="UP001228049"/>
    </source>
</evidence>
<dbReference type="GO" id="GO:0007018">
    <property type="term" value="P:microtubule-based movement"/>
    <property type="evidence" value="ECO:0007669"/>
    <property type="project" value="InterPro"/>
</dbReference>
<name>A0AAD9C2V2_DISEL</name>
<proteinExistence type="predicted"/>
<comment type="caution">
    <text evidence="3">The sequence shown here is derived from an EMBL/GenBank/DDBJ whole genome shotgun (WGS) entry which is preliminary data.</text>
</comment>
<accession>A0AAD9C2V2</accession>
<feature type="region of interest" description="Disordered" evidence="1">
    <location>
        <begin position="45"/>
        <end position="85"/>
    </location>
</feature>
<dbReference type="AlphaFoldDB" id="A0AAD9C2V2"/>
<keyword evidence="4" id="KW-1185">Reference proteome</keyword>
<evidence type="ECO:0000259" key="2">
    <source>
        <dbReference type="Pfam" id="PF23081"/>
    </source>
</evidence>
<feature type="compositionally biased region" description="Low complexity" evidence="1">
    <location>
        <begin position="305"/>
        <end position="323"/>
    </location>
</feature>
<dbReference type="GO" id="GO:0003777">
    <property type="term" value="F:microtubule motor activity"/>
    <property type="evidence" value="ECO:0007669"/>
    <property type="project" value="InterPro"/>
</dbReference>
<dbReference type="PANTHER" id="PTHR21608:SF6">
    <property type="entry name" value="KINESIN-LIKE PROTEIN KIF26A"/>
    <property type="match status" value="1"/>
</dbReference>
<gene>
    <name evidence="3" type="ORF">KUDE01_020133</name>
</gene>
<evidence type="ECO:0000313" key="3">
    <source>
        <dbReference type="EMBL" id="KAK1894675.1"/>
    </source>
</evidence>
<dbReference type="InterPro" id="IPR057090">
    <property type="entry name" value="HTH_KIF26A_B_1st"/>
</dbReference>
<reference evidence="3" key="1">
    <citation type="submission" date="2023-04" db="EMBL/GenBank/DDBJ databases">
        <title>Chromosome-level genome of Chaenocephalus aceratus.</title>
        <authorList>
            <person name="Park H."/>
        </authorList>
    </citation>
    <scope>NUCLEOTIDE SEQUENCE</scope>
    <source>
        <strain evidence="3">DE</strain>
        <tissue evidence="3">Muscle</tissue>
    </source>
</reference>
<feature type="region of interest" description="Disordered" evidence="1">
    <location>
        <begin position="287"/>
        <end position="343"/>
    </location>
</feature>
<dbReference type="InterPro" id="IPR027640">
    <property type="entry name" value="Kinesin-like_fam"/>
</dbReference>